<evidence type="ECO:0000313" key="2">
    <source>
        <dbReference type="Proteomes" id="UP000431269"/>
    </source>
</evidence>
<protein>
    <submittedName>
        <fullName evidence="1">Uncharacterized protein</fullName>
    </submittedName>
</protein>
<accession>A0A6I6MY81</accession>
<reference evidence="2" key="1">
    <citation type="submission" date="2019-12" db="EMBL/GenBank/DDBJ databases">
        <title>Complete genome of Terracaulis silvestris 0127_4.</title>
        <authorList>
            <person name="Vieira S."/>
            <person name="Riedel T."/>
            <person name="Sproer C."/>
            <person name="Pascual J."/>
            <person name="Boedeker C."/>
            <person name="Overmann J."/>
        </authorList>
    </citation>
    <scope>NUCLEOTIDE SEQUENCE [LARGE SCALE GENOMIC DNA]</scope>
    <source>
        <strain evidence="2">0127_4</strain>
    </source>
</reference>
<keyword evidence="2" id="KW-1185">Reference proteome</keyword>
<sequence>MTLAMKGKLVTQRVWQVLDPGPSAVTGWTATADDGSKITHLHARTDGPERVTSYRYQSPLCQFDFRLLERGNPNVINPAEVVFIFDGALLALASSVPANRLAQIRADVIDGVTVLNRTLSSGRRDFALSRVVVQN</sequence>
<name>A0A6I6MY81_9CAUL</name>
<dbReference type="KEGG" id="tsv:DSM104635_03462"/>
<dbReference type="EMBL" id="CP047045">
    <property type="protein sequence ID" value="QGZ96602.1"/>
    <property type="molecule type" value="Genomic_DNA"/>
</dbReference>
<gene>
    <name evidence="1" type="ORF">DSM104635_03462</name>
</gene>
<organism evidence="1 2">
    <name type="scientific">Terricaulis silvestris</name>
    <dbReference type="NCBI Taxonomy" id="2686094"/>
    <lineage>
        <taxon>Bacteria</taxon>
        <taxon>Pseudomonadati</taxon>
        <taxon>Pseudomonadota</taxon>
        <taxon>Alphaproteobacteria</taxon>
        <taxon>Caulobacterales</taxon>
        <taxon>Caulobacteraceae</taxon>
        <taxon>Terricaulis</taxon>
    </lineage>
</organism>
<dbReference type="Proteomes" id="UP000431269">
    <property type="component" value="Chromosome"/>
</dbReference>
<evidence type="ECO:0000313" key="1">
    <source>
        <dbReference type="EMBL" id="QGZ96602.1"/>
    </source>
</evidence>
<dbReference type="RefSeq" id="WP_228445739.1">
    <property type="nucleotide sequence ID" value="NZ_CP047045.1"/>
</dbReference>
<dbReference type="AlphaFoldDB" id="A0A6I6MY81"/>
<proteinExistence type="predicted"/>